<dbReference type="EMBL" id="BARW01018390">
    <property type="protein sequence ID" value="GAI98421.1"/>
    <property type="molecule type" value="Genomic_DNA"/>
</dbReference>
<gene>
    <name evidence="1" type="ORF">S12H4_31497</name>
</gene>
<proteinExistence type="predicted"/>
<name>X1U469_9ZZZZ</name>
<organism evidence="1">
    <name type="scientific">marine sediment metagenome</name>
    <dbReference type="NCBI Taxonomy" id="412755"/>
    <lineage>
        <taxon>unclassified sequences</taxon>
        <taxon>metagenomes</taxon>
        <taxon>ecological metagenomes</taxon>
    </lineage>
</organism>
<feature type="non-terminal residue" evidence="1">
    <location>
        <position position="90"/>
    </location>
</feature>
<sequence length="90" mass="10614">MYSEHKKALEVWNTAHLRLMGERDGLQALVDESKAWNMEMNEQLAEEVAKNKKLKKTIEDAAYSDWVKYESAEIARLQALVDKRRKKNYE</sequence>
<evidence type="ECO:0000313" key="1">
    <source>
        <dbReference type="EMBL" id="GAI98421.1"/>
    </source>
</evidence>
<protein>
    <submittedName>
        <fullName evidence="1">Uncharacterized protein</fullName>
    </submittedName>
</protein>
<reference evidence="1" key="1">
    <citation type="journal article" date="2014" name="Front. Microbiol.">
        <title>High frequency of phylogenetically diverse reductive dehalogenase-homologous genes in deep subseafloor sedimentary metagenomes.</title>
        <authorList>
            <person name="Kawai M."/>
            <person name="Futagami T."/>
            <person name="Toyoda A."/>
            <person name="Takaki Y."/>
            <person name="Nishi S."/>
            <person name="Hori S."/>
            <person name="Arai W."/>
            <person name="Tsubouchi T."/>
            <person name="Morono Y."/>
            <person name="Uchiyama I."/>
            <person name="Ito T."/>
            <person name="Fujiyama A."/>
            <person name="Inagaki F."/>
            <person name="Takami H."/>
        </authorList>
    </citation>
    <scope>NUCLEOTIDE SEQUENCE</scope>
    <source>
        <strain evidence="1">Expedition CK06-06</strain>
    </source>
</reference>
<comment type="caution">
    <text evidence="1">The sequence shown here is derived from an EMBL/GenBank/DDBJ whole genome shotgun (WGS) entry which is preliminary data.</text>
</comment>
<dbReference type="AlphaFoldDB" id="X1U469"/>
<accession>X1U469</accession>